<name>A0A8S0ZQJ2_ARCPL</name>
<gene>
    <name evidence="5" type="ORF">APLA_LOCUS6084</name>
</gene>
<evidence type="ECO:0000313" key="6">
    <source>
        <dbReference type="Proteomes" id="UP000494106"/>
    </source>
</evidence>
<keyword evidence="6" id="KW-1185">Reference proteome</keyword>
<evidence type="ECO:0000256" key="3">
    <source>
        <dbReference type="ARBA" id="ARBA00022833"/>
    </source>
</evidence>
<dbReference type="AlphaFoldDB" id="A0A8S0ZQJ2"/>
<keyword evidence="1" id="KW-0479">Metal-binding</keyword>
<dbReference type="InterPro" id="IPR007588">
    <property type="entry name" value="Znf_FLYWCH"/>
</dbReference>
<comment type="caution">
    <text evidence="5">The sequence shown here is derived from an EMBL/GenBank/DDBJ whole genome shotgun (WGS) entry which is preliminary data.</text>
</comment>
<dbReference type="OrthoDB" id="6159439at2759"/>
<dbReference type="Gene3D" id="2.20.25.240">
    <property type="match status" value="1"/>
</dbReference>
<dbReference type="EMBL" id="CADEBC010000485">
    <property type="protein sequence ID" value="CAB3235403.1"/>
    <property type="molecule type" value="Genomic_DNA"/>
</dbReference>
<dbReference type="GO" id="GO:0008270">
    <property type="term" value="F:zinc ion binding"/>
    <property type="evidence" value="ECO:0007669"/>
    <property type="project" value="UniProtKB-KW"/>
</dbReference>
<keyword evidence="2" id="KW-0863">Zinc-finger</keyword>
<feature type="domain" description="FLYWCH-type" evidence="4">
    <location>
        <begin position="53"/>
        <end position="98"/>
    </location>
</feature>
<evidence type="ECO:0000259" key="4">
    <source>
        <dbReference type="Pfam" id="PF04500"/>
    </source>
</evidence>
<organism evidence="5 6">
    <name type="scientific">Arctia plantaginis</name>
    <name type="common">Wood tiger moth</name>
    <name type="synonym">Phalaena plantaginis</name>
    <dbReference type="NCBI Taxonomy" id="874455"/>
    <lineage>
        <taxon>Eukaryota</taxon>
        <taxon>Metazoa</taxon>
        <taxon>Ecdysozoa</taxon>
        <taxon>Arthropoda</taxon>
        <taxon>Hexapoda</taxon>
        <taxon>Insecta</taxon>
        <taxon>Pterygota</taxon>
        <taxon>Neoptera</taxon>
        <taxon>Endopterygota</taxon>
        <taxon>Lepidoptera</taxon>
        <taxon>Glossata</taxon>
        <taxon>Ditrysia</taxon>
        <taxon>Noctuoidea</taxon>
        <taxon>Erebidae</taxon>
        <taxon>Arctiinae</taxon>
        <taxon>Arctia</taxon>
    </lineage>
</organism>
<reference evidence="5 6" key="1">
    <citation type="submission" date="2020-04" db="EMBL/GenBank/DDBJ databases">
        <authorList>
            <person name="Wallbank WR R."/>
            <person name="Pardo Diaz C."/>
            <person name="Kozak K."/>
            <person name="Martin S."/>
            <person name="Jiggins C."/>
            <person name="Moest M."/>
            <person name="Warren A I."/>
            <person name="Byers J.R.P. K."/>
            <person name="Montejo-Kovacevich G."/>
            <person name="Yen C E."/>
        </authorList>
    </citation>
    <scope>NUCLEOTIDE SEQUENCE [LARGE SCALE GENOMIC DNA]</scope>
</reference>
<dbReference type="Pfam" id="PF04500">
    <property type="entry name" value="FLYWCH"/>
    <property type="match status" value="1"/>
</dbReference>
<sequence length="148" mass="17013">MLVLEVGLPRQCTYRKAERRQRLSPLSYRTSRRRLDYVTANNTIRIFSGPVITHTKRGTPLLQADGYRYNCKRKLNARTYWVCNKAPQGCRVSIVTYDDVIIKQFSPLRSKGDHVYKLVPVDSTLKMELGKDCIGVATKLLMGAEYQL</sequence>
<proteinExistence type="predicted"/>
<keyword evidence="3" id="KW-0862">Zinc</keyword>
<evidence type="ECO:0000256" key="2">
    <source>
        <dbReference type="ARBA" id="ARBA00022771"/>
    </source>
</evidence>
<protein>
    <recommendedName>
        <fullName evidence="4">FLYWCH-type domain-containing protein</fullName>
    </recommendedName>
</protein>
<dbReference type="Proteomes" id="UP000494106">
    <property type="component" value="Unassembled WGS sequence"/>
</dbReference>
<evidence type="ECO:0000256" key="1">
    <source>
        <dbReference type="ARBA" id="ARBA00022723"/>
    </source>
</evidence>
<evidence type="ECO:0000313" key="5">
    <source>
        <dbReference type="EMBL" id="CAB3235403.1"/>
    </source>
</evidence>
<accession>A0A8S0ZQJ2</accession>